<dbReference type="InterPro" id="IPR017113">
    <property type="entry name" value="Antirestriction_ArdC"/>
</dbReference>
<dbReference type="EC" id="2.7.7.-" evidence="4"/>
<evidence type="ECO:0000259" key="3">
    <source>
        <dbReference type="Pfam" id="PF18818"/>
    </source>
</evidence>
<name>A0ABX5XIL6_9BACT</name>
<organism evidence="4 5">
    <name type="scientific">Stieleria magnilauensis</name>
    <dbReference type="NCBI Taxonomy" id="2527963"/>
    <lineage>
        <taxon>Bacteria</taxon>
        <taxon>Pseudomonadati</taxon>
        <taxon>Planctomycetota</taxon>
        <taxon>Planctomycetia</taxon>
        <taxon>Pirellulales</taxon>
        <taxon>Pirellulaceae</taxon>
        <taxon>Stieleria</taxon>
    </lineage>
</organism>
<gene>
    <name evidence="4" type="primary">traC_1</name>
    <name evidence="4" type="ORF">TBK1r_01610</name>
</gene>
<protein>
    <submittedName>
        <fullName evidence="4">DNA primase TraC</fullName>
        <ecNumber evidence="4">2.7.7.-</ecNumber>
    </submittedName>
</protein>
<keyword evidence="4" id="KW-0548">Nucleotidyltransferase</keyword>
<dbReference type="PIRSF" id="PIRSF037112">
    <property type="entry name" value="Antirestriction_ArdC"/>
    <property type="match status" value="1"/>
</dbReference>
<feature type="compositionally biased region" description="Basic and acidic residues" evidence="1">
    <location>
        <begin position="309"/>
        <end position="322"/>
    </location>
</feature>
<evidence type="ECO:0000313" key="4">
    <source>
        <dbReference type="EMBL" id="QDV81246.1"/>
    </source>
</evidence>
<feature type="domain" description="Polyvalent protein metallopeptidase" evidence="3">
    <location>
        <begin position="155"/>
        <end position="284"/>
    </location>
</feature>
<evidence type="ECO:0000259" key="2">
    <source>
        <dbReference type="Pfam" id="PF08401"/>
    </source>
</evidence>
<keyword evidence="5" id="KW-1185">Reference proteome</keyword>
<dbReference type="EMBL" id="CP036432">
    <property type="protein sequence ID" value="QDV81246.1"/>
    <property type="molecule type" value="Genomic_DNA"/>
</dbReference>
<proteinExistence type="predicted"/>
<dbReference type="Proteomes" id="UP000318081">
    <property type="component" value="Chromosome"/>
</dbReference>
<accession>A0ABX5XIL6</accession>
<reference evidence="4 5" key="1">
    <citation type="submission" date="2019-02" db="EMBL/GenBank/DDBJ databases">
        <title>Deep-cultivation of Planctomycetes and their phenomic and genomic characterization uncovers novel biology.</title>
        <authorList>
            <person name="Wiegand S."/>
            <person name="Jogler M."/>
            <person name="Boedeker C."/>
            <person name="Pinto D."/>
            <person name="Vollmers J."/>
            <person name="Rivas-Marin E."/>
            <person name="Kohn T."/>
            <person name="Peeters S.H."/>
            <person name="Heuer A."/>
            <person name="Rast P."/>
            <person name="Oberbeckmann S."/>
            <person name="Bunk B."/>
            <person name="Jeske O."/>
            <person name="Meyerdierks A."/>
            <person name="Storesund J.E."/>
            <person name="Kallscheuer N."/>
            <person name="Luecker S."/>
            <person name="Lage O.M."/>
            <person name="Pohl T."/>
            <person name="Merkel B.J."/>
            <person name="Hornburger P."/>
            <person name="Mueller R.-W."/>
            <person name="Bruemmer F."/>
            <person name="Labrenz M."/>
            <person name="Spormann A.M."/>
            <person name="Op den Camp H."/>
            <person name="Overmann J."/>
            <person name="Amann R."/>
            <person name="Jetten M.S.M."/>
            <person name="Mascher T."/>
            <person name="Medema M.H."/>
            <person name="Devos D.P."/>
            <person name="Kaster A.-K."/>
            <person name="Ovreas L."/>
            <person name="Rohde M."/>
            <person name="Galperin M.Y."/>
            <person name="Jogler C."/>
        </authorList>
    </citation>
    <scope>NUCLEOTIDE SEQUENCE [LARGE SCALE GENOMIC DNA]</scope>
    <source>
        <strain evidence="4 5">TBK1r</strain>
    </source>
</reference>
<evidence type="ECO:0000313" key="5">
    <source>
        <dbReference type="Proteomes" id="UP000318081"/>
    </source>
</evidence>
<keyword evidence="4" id="KW-0808">Transferase</keyword>
<dbReference type="InterPro" id="IPR041459">
    <property type="entry name" value="MPTase-PolyVal"/>
</dbReference>
<dbReference type="RefSeq" id="WP_145207077.1">
    <property type="nucleotide sequence ID" value="NZ_CP036432.1"/>
</dbReference>
<dbReference type="GO" id="GO:0016779">
    <property type="term" value="F:nucleotidyltransferase activity"/>
    <property type="evidence" value="ECO:0007669"/>
    <property type="project" value="UniProtKB-KW"/>
</dbReference>
<feature type="domain" description="N-terminal" evidence="2">
    <location>
        <begin position="13"/>
        <end position="127"/>
    </location>
</feature>
<dbReference type="InterPro" id="IPR013610">
    <property type="entry name" value="ArdC_N"/>
</dbReference>
<evidence type="ECO:0000256" key="1">
    <source>
        <dbReference type="SAM" id="MobiDB-lite"/>
    </source>
</evidence>
<feature type="region of interest" description="Disordered" evidence="1">
    <location>
        <begin position="305"/>
        <end position="329"/>
    </location>
</feature>
<dbReference type="Pfam" id="PF08401">
    <property type="entry name" value="ArdcN"/>
    <property type="match status" value="1"/>
</dbReference>
<sequence>MASRKHTKKPKRDIYQEVTDRIIGYLEQGTAPWRNPIKRGTGDGWPKNLDSGKRYRGINVVLLGMRSWESGYSSDYWMTFKQAQSAGGQVRKGEKGSLVTFWKLYATKDKTTGEPVEVPVLKHYTAFNVEQIDGIQVPDAPKDDPDAIPFEPLAEAERIVAGYKSKPTIRHDGGRRAFYRPSTDSVHMPDPDRFDCRESFYGTLFHELSHSTGHSDRLNRGLDTDLAPFGSPDYSREELIAEMGAAFLCAAAGISPPTIEQSASYLQSWIDVLKGDKRLVVGAAGAAQKAADLILGEDFAKVSKPADMSPDRSVEEQPEKKAAAQLDLF</sequence>
<dbReference type="Pfam" id="PF18818">
    <property type="entry name" value="MPTase-PolyVal"/>
    <property type="match status" value="1"/>
</dbReference>